<dbReference type="EMBL" id="VOHY01000043">
    <property type="protein sequence ID" value="TWV66234.1"/>
    <property type="molecule type" value="Genomic_DNA"/>
</dbReference>
<dbReference type="PROSITE" id="PS01124">
    <property type="entry name" value="HTH_ARAC_FAMILY_2"/>
    <property type="match status" value="1"/>
</dbReference>
<dbReference type="SUPFAM" id="SSF46689">
    <property type="entry name" value="Homeodomain-like"/>
    <property type="match status" value="1"/>
</dbReference>
<dbReference type="GO" id="GO:0043565">
    <property type="term" value="F:sequence-specific DNA binding"/>
    <property type="evidence" value="ECO:0007669"/>
    <property type="project" value="InterPro"/>
</dbReference>
<dbReference type="Proteomes" id="UP000318041">
    <property type="component" value="Unassembled WGS sequence"/>
</dbReference>
<keyword evidence="3" id="KW-0804">Transcription</keyword>
<keyword evidence="2" id="KW-0238">DNA-binding</keyword>
<reference evidence="4 5" key="1">
    <citation type="submission" date="2019-08" db="EMBL/GenBank/DDBJ databases">
        <title>Genome sequencing of Bacteroides fragilis Sample_iSURF_9.</title>
        <authorList>
            <person name="Chandler J.E."/>
            <person name="Ruoff K.L."/>
            <person name="Price C.E."/>
            <person name="Valls R.A."/>
            <person name="O'Toole G.A."/>
        </authorList>
    </citation>
    <scope>NUCLEOTIDE SEQUENCE [LARGE SCALE GENOMIC DNA]</scope>
    <source>
        <strain evidence="4 5">CFPLTA004_1B</strain>
    </source>
</reference>
<evidence type="ECO:0000256" key="2">
    <source>
        <dbReference type="ARBA" id="ARBA00023125"/>
    </source>
</evidence>
<dbReference type="InterPro" id="IPR009057">
    <property type="entry name" value="Homeodomain-like_sf"/>
</dbReference>
<dbReference type="InterPro" id="IPR018060">
    <property type="entry name" value="HTH_AraC"/>
</dbReference>
<evidence type="ECO:0000313" key="5">
    <source>
        <dbReference type="Proteomes" id="UP000318041"/>
    </source>
</evidence>
<dbReference type="InterPro" id="IPR036890">
    <property type="entry name" value="HATPase_C_sf"/>
</dbReference>
<dbReference type="AlphaFoldDB" id="A0A5C6KUY1"/>
<organism evidence="4 5">
    <name type="scientific">Bacteroides fragilis</name>
    <dbReference type="NCBI Taxonomy" id="817"/>
    <lineage>
        <taxon>Bacteria</taxon>
        <taxon>Pseudomonadati</taxon>
        <taxon>Bacteroidota</taxon>
        <taxon>Bacteroidia</taxon>
        <taxon>Bacteroidales</taxon>
        <taxon>Bacteroidaceae</taxon>
        <taxon>Bacteroides</taxon>
    </lineage>
</organism>
<accession>A0A5C6KUY1</accession>
<sequence>MKSILTFLLIILMDIQFNYACPCSPTNTFIEMNESFASQFQTATIIPMFLWQSSWSYPIEGLAIGLLISLIVYYRMVYSTKLFPHEKLRLILNITHKTQTPLTLIHHLLEEIISDSLSESTSQKIKRILGYTSHIMSCYQNIAVFDDKENELHPGSSPIEFELYTFITSIVNQCRAYADTRQIKLNINKDFSYISCRMDEITMTAALQCLLNKMIEATPCKGCINMDVSHSIKHWNLQITNGPECRQSHKKILSFISTFMLIHYCGSLQIIKKIIRLHGGKLIGSYHGRSITLRVTVPINGYCNTIQCPEVVPPVMKDDKIIRSDKKQHHILLVMADTELSNYLHKAFSILFRITILENPEQILHFSGDRLPDIIVIDETVNGIRGKEICSKIKSNTSMVHIPVILLISNNDNGSYLAHADCGVDKLEPRAINICRLKMDIQILINKHERIMKLLEKNLSDNLPSPTAKSEEDALFINKVNKLLEKNLSTESYTVDMLSADMGMCRTKFYTKIKEITDKTPTEYMHYFKMNKAKILLVTQQYTVTEIATFLGFCNAKYFGKRFKKFYKVPPTQYIKEVF</sequence>
<dbReference type="SUPFAM" id="SSF52172">
    <property type="entry name" value="CheY-like"/>
    <property type="match status" value="1"/>
</dbReference>
<dbReference type="Gene3D" id="3.40.50.2300">
    <property type="match status" value="1"/>
</dbReference>
<evidence type="ECO:0000256" key="1">
    <source>
        <dbReference type="ARBA" id="ARBA00023015"/>
    </source>
</evidence>
<dbReference type="Gene3D" id="1.10.10.60">
    <property type="entry name" value="Homeodomain-like"/>
    <property type="match status" value="1"/>
</dbReference>
<proteinExistence type="predicted"/>
<dbReference type="InterPro" id="IPR011006">
    <property type="entry name" value="CheY-like_superfamily"/>
</dbReference>
<comment type="caution">
    <text evidence="4">The sequence shown here is derived from an EMBL/GenBank/DDBJ whole genome shotgun (WGS) entry which is preliminary data.</text>
</comment>
<dbReference type="PANTHER" id="PTHR43280">
    <property type="entry name" value="ARAC-FAMILY TRANSCRIPTIONAL REGULATOR"/>
    <property type="match status" value="1"/>
</dbReference>
<dbReference type="SMART" id="SM00342">
    <property type="entry name" value="HTH_ARAC"/>
    <property type="match status" value="1"/>
</dbReference>
<dbReference type="GO" id="GO:0003700">
    <property type="term" value="F:DNA-binding transcription factor activity"/>
    <property type="evidence" value="ECO:0007669"/>
    <property type="project" value="InterPro"/>
</dbReference>
<protein>
    <submittedName>
        <fullName evidence="4">Helix-turn-helix domain-containing protein</fullName>
    </submittedName>
</protein>
<name>A0A5C6KUY1_BACFG</name>
<dbReference type="Gene3D" id="3.30.565.10">
    <property type="entry name" value="Histidine kinase-like ATPase, C-terminal domain"/>
    <property type="match status" value="1"/>
</dbReference>
<evidence type="ECO:0000313" key="4">
    <source>
        <dbReference type="EMBL" id="TWV66234.1"/>
    </source>
</evidence>
<gene>
    <name evidence="4" type="ORF">FSA08_25840</name>
</gene>
<evidence type="ECO:0000256" key="3">
    <source>
        <dbReference type="ARBA" id="ARBA00023163"/>
    </source>
</evidence>
<keyword evidence="1" id="KW-0805">Transcription regulation</keyword>
<dbReference type="PANTHER" id="PTHR43280:SF2">
    <property type="entry name" value="HTH-TYPE TRANSCRIPTIONAL REGULATOR EXSA"/>
    <property type="match status" value="1"/>
</dbReference>
<dbReference type="Pfam" id="PF12833">
    <property type="entry name" value="HTH_18"/>
    <property type="match status" value="1"/>
</dbReference>